<proteinExistence type="predicted"/>
<reference evidence="1" key="1">
    <citation type="submission" date="2020-03" db="EMBL/GenBank/DDBJ databases">
        <title>The deep terrestrial virosphere.</title>
        <authorList>
            <person name="Holmfeldt K."/>
            <person name="Nilsson E."/>
            <person name="Simone D."/>
            <person name="Lopez-Fernandez M."/>
            <person name="Wu X."/>
            <person name="de Brujin I."/>
            <person name="Lundin D."/>
            <person name="Andersson A."/>
            <person name="Bertilsson S."/>
            <person name="Dopson M."/>
        </authorList>
    </citation>
    <scope>NUCLEOTIDE SEQUENCE</scope>
    <source>
        <strain evidence="2">MM415A00721</strain>
        <strain evidence="1">MM415B00395</strain>
    </source>
</reference>
<protein>
    <recommendedName>
        <fullName evidence="3">Terminase</fullName>
    </recommendedName>
</protein>
<gene>
    <name evidence="2" type="ORF">MM415A00721_0017</name>
    <name evidence="1" type="ORF">MM415B00395_0048</name>
</gene>
<evidence type="ECO:0000313" key="2">
    <source>
        <dbReference type="EMBL" id="QJA80444.1"/>
    </source>
</evidence>
<evidence type="ECO:0000313" key="1">
    <source>
        <dbReference type="EMBL" id="QJA65502.1"/>
    </source>
</evidence>
<name>A0A6M3J942_9ZZZZ</name>
<sequence>MKIKKRDYRNGGEGFISWCEDKVCIPIYPEGSDIPAYVKMSELPDTPNPETKRSYKGMWEAQKEVARKALAMKNGRFIHRLIVLCWMRGEGKSLFICLVKLWRFFNWPKQQIMLGANSKDQVKFVHYDIIRDILINSPELMKIVGSKNIQEKEIRLKDNKGNIRSIIRSISSFSGILSNITGFTFSEIFEMKKSKFFVQLFGSIRNVPNAIGMIDSTVSSKSHILYQLYENWINKSSSAIFFSYRSSPTGDAKDFWNPNMSQAQLDDYKATFPFGDYERYFQNLWEAGQSQVFADEMIEEMGYLGIDGGLLDHTKIKEVIDEKQVVLRRLEIVMGKGFDTGVKEAEEDLSILDKRFIPVSKYYSLKSAMTNPFCPLDSLLQIGDQLDTDWLILGGADRADPSATRGKARSIFTCVAKGLPSSRTNPYLMSLENSSLKFIYFLLQITNIEDHSINGIKDVAEMCNEEYDGIDVFCGERFGLWDLQSWCEERDMDFTPIYPNYQRQRESFNELYTLMKEGRFKAPQIGIVGSKKHDLLREEFEMFDHNVSDKWFGSPEKDEKYGVQDDSIFSVGWTIYGGKDKGPADFRIRKSLASFGVLYQNTALLGKY</sequence>
<dbReference type="Gene3D" id="3.40.50.300">
    <property type="entry name" value="P-loop containing nucleotide triphosphate hydrolases"/>
    <property type="match status" value="1"/>
</dbReference>
<dbReference type="EMBL" id="MT142422">
    <property type="protein sequence ID" value="QJA80444.1"/>
    <property type="molecule type" value="Genomic_DNA"/>
</dbReference>
<dbReference type="AlphaFoldDB" id="A0A6M3J942"/>
<dbReference type="InterPro" id="IPR027417">
    <property type="entry name" value="P-loop_NTPase"/>
</dbReference>
<organism evidence="1">
    <name type="scientific">viral metagenome</name>
    <dbReference type="NCBI Taxonomy" id="1070528"/>
    <lineage>
        <taxon>unclassified sequences</taxon>
        <taxon>metagenomes</taxon>
        <taxon>organismal metagenomes</taxon>
    </lineage>
</organism>
<evidence type="ECO:0008006" key="3">
    <source>
        <dbReference type="Google" id="ProtNLM"/>
    </source>
</evidence>
<dbReference type="EMBL" id="MT141539">
    <property type="protein sequence ID" value="QJA65502.1"/>
    <property type="molecule type" value="Genomic_DNA"/>
</dbReference>
<accession>A0A6M3J942</accession>